<protein>
    <submittedName>
        <fullName evidence="3">Histone H1</fullName>
    </submittedName>
</protein>
<dbReference type="Proteomes" id="UP000887575">
    <property type="component" value="Unassembled WGS sequence"/>
</dbReference>
<sequence length="98" mass="10810">MERYRVGGASTARRTPRARRRPEHTQLTRSTPLQSNQFEERRMAAVAKPKAKAATKPKAPKVKKAKVSKKATKPKAAKKPKAKKAKKSPKKAAAPKAK</sequence>
<reference evidence="3" key="1">
    <citation type="submission" date="2024-02" db="UniProtKB">
        <authorList>
            <consortium name="WormBaseParasite"/>
        </authorList>
    </citation>
    <scope>IDENTIFICATION</scope>
</reference>
<accession>A0AAF3FMQ3</accession>
<proteinExistence type="predicted"/>
<dbReference type="AlphaFoldDB" id="A0AAF3FMQ3"/>
<evidence type="ECO:0000313" key="3">
    <source>
        <dbReference type="WBParaSite" id="MBELARI_LOCUS8451"/>
    </source>
</evidence>
<feature type="region of interest" description="Disordered" evidence="1">
    <location>
        <begin position="1"/>
        <end position="98"/>
    </location>
</feature>
<evidence type="ECO:0000256" key="1">
    <source>
        <dbReference type="SAM" id="MobiDB-lite"/>
    </source>
</evidence>
<feature type="compositionally biased region" description="Polar residues" evidence="1">
    <location>
        <begin position="25"/>
        <end position="37"/>
    </location>
</feature>
<keyword evidence="2" id="KW-1185">Reference proteome</keyword>
<name>A0AAF3FMQ3_9BILA</name>
<organism evidence="2 3">
    <name type="scientific">Mesorhabditis belari</name>
    <dbReference type="NCBI Taxonomy" id="2138241"/>
    <lineage>
        <taxon>Eukaryota</taxon>
        <taxon>Metazoa</taxon>
        <taxon>Ecdysozoa</taxon>
        <taxon>Nematoda</taxon>
        <taxon>Chromadorea</taxon>
        <taxon>Rhabditida</taxon>
        <taxon>Rhabditina</taxon>
        <taxon>Rhabditomorpha</taxon>
        <taxon>Rhabditoidea</taxon>
        <taxon>Rhabditidae</taxon>
        <taxon>Mesorhabditinae</taxon>
        <taxon>Mesorhabditis</taxon>
    </lineage>
</organism>
<dbReference type="WBParaSite" id="MBELARI_LOCUS8451">
    <property type="protein sequence ID" value="MBELARI_LOCUS8451"/>
    <property type="gene ID" value="MBELARI_LOCUS8451"/>
</dbReference>
<feature type="compositionally biased region" description="Basic residues" evidence="1">
    <location>
        <begin position="49"/>
        <end position="90"/>
    </location>
</feature>
<evidence type="ECO:0000313" key="2">
    <source>
        <dbReference type="Proteomes" id="UP000887575"/>
    </source>
</evidence>